<protein>
    <recommendedName>
        <fullName evidence="2">Kinesin-like domain-containing protein</fullName>
    </recommendedName>
</protein>
<evidence type="ECO:0000256" key="1">
    <source>
        <dbReference type="SAM" id="MobiDB-lite"/>
    </source>
</evidence>
<evidence type="ECO:0000259" key="2">
    <source>
        <dbReference type="Pfam" id="PF12473"/>
    </source>
</evidence>
<evidence type="ECO:0000313" key="4">
    <source>
        <dbReference type="Proteomes" id="UP000759131"/>
    </source>
</evidence>
<feature type="region of interest" description="Disordered" evidence="1">
    <location>
        <begin position="266"/>
        <end position="310"/>
    </location>
</feature>
<dbReference type="OrthoDB" id="3176171at2759"/>
<reference evidence="3" key="1">
    <citation type="submission" date="2020-11" db="EMBL/GenBank/DDBJ databases">
        <authorList>
            <person name="Tran Van P."/>
        </authorList>
    </citation>
    <scope>NUCLEOTIDE SEQUENCE</scope>
</reference>
<feature type="domain" description="Kinesin-like" evidence="2">
    <location>
        <begin position="37"/>
        <end position="97"/>
    </location>
</feature>
<keyword evidence="4" id="KW-1185">Reference proteome</keyword>
<dbReference type="EMBL" id="OC884276">
    <property type="protein sequence ID" value="CAD7643675.1"/>
    <property type="molecule type" value="Genomic_DNA"/>
</dbReference>
<organism evidence="3">
    <name type="scientific">Medioppia subpectinata</name>
    <dbReference type="NCBI Taxonomy" id="1979941"/>
    <lineage>
        <taxon>Eukaryota</taxon>
        <taxon>Metazoa</taxon>
        <taxon>Ecdysozoa</taxon>
        <taxon>Arthropoda</taxon>
        <taxon>Chelicerata</taxon>
        <taxon>Arachnida</taxon>
        <taxon>Acari</taxon>
        <taxon>Acariformes</taxon>
        <taxon>Sarcoptiformes</taxon>
        <taxon>Oribatida</taxon>
        <taxon>Brachypylina</taxon>
        <taxon>Oppioidea</taxon>
        <taxon>Oppiidae</taxon>
        <taxon>Medioppia</taxon>
    </lineage>
</organism>
<dbReference type="AlphaFoldDB" id="A0A7R9QFC5"/>
<dbReference type="Proteomes" id="UP000759131">
    <property type="component" value="Unassembled WGS sequence"/>
</dbReference>
<dbReference type="EMBL" id="CAJPIZ010029701">
    <property type="protein sequence ID" value="CAG2119759.1"/>
    <property type="molecule type" value="Genomic_DNA"/>
</dbReference>
<name>A0A7R9QFC5_9ACAR</name>
<gene>
    <name evidence="3" type="ORF">OSB1V03_LOCUS19706</name>
</gene>
<evidence type="ECO:0000313" key="3">
    <source>
        <dbReference type="EMBL" id="CAD7643675.1"/>
    </source>
</evidence>
<dbReference type="Pfam" id="PF12473">
    <property type="entry name" value="DUF3694"/>
    <property type="match status" value="1"/>
</dbReference>
<accession>A0A7R9QFC5</accession>
<sequence>MNLTMSGDHEIAGINSILPKEHNGTQFFNLPIVSNCDKDVSAVGGWDSSIHDSLYLNRITPPNERVYLILKVSVRLSHPAVMELVLRKRVSINVYKKQSLTGRLFKKIGRVDCQTATGLTYEIVSSIPKASEDIEDRETLALMAASGQDSTAFDGESYIEKYTKGVSAVESILSLDRLRQEVAAKELLARKGKFNTTSISQEALIRKTASVPNMAQMAFLSPSMNTSLTKSEKSDSSFDLSYITNTAYEGFDRIRQKASTYLSGGSTAAFTAQPTPDTHRPTANSAPVSAATTPSDPMLPNRNSMTANRPNFLNLNFNLNLALRQTSGK</sequence>
<proteinExistence type="predicted"/>
<feature type="compositionally biased region" description="Polar residues" evidence="1">
    <location>
        <begin position="266"/>
        <end position="309"/>
    </location>
</feature>
<dbReference type="InterPro" id="IPR022164">
    <property type="entry name" value="Kinesin-like"/>
</dbReference>
<feature type="non-terminal residue" evidence="3">
    <location>
        <position position="1"/>
    </location>
</feature>